<reference evidence="2 3" key="1">
    <citation type="submission" date="2023-04" db="EMBL/GenBank/DDBJ databases">
        <title>Antarctic isolates genomes.</title>
        <authorList>
            <person name="Dimov S.G."/>
        </authorList>
    </citation>
    <scope>NUCLEOTIDE SEQUENCE [LARGE SCALE GENOMIC DNA]</scope>
    <source>
        <strain evidence="2 3">AL19</strain>
    </source>
</reference>
<feature type="transmembrane region" description="Helical" evidence="1">
    <location>
        <begin position="85"/>
        <end position="104"/>
    </location>
</feature>
<feature type="transmembrane region" description="Helical" evidence="1">
    <location>
        <begin position="290"/>
        <end position="307"/>
    </location>
</feature>
<proteinExistence type="predicted"/>
<feature type="transmembrane region" description="Helical" evidence="1">
    <location>
        <begin position="161"/>
        <end position="189"/>
    </location>
</feature>
<feature type="transmembrane region" description="Helical" evidence="1">
    <location>
        <begin position="201"/>
        <end position="221"/>
    </location>
</feature>
<feature type="transmembrane region" description="Helical" evidence="1">
    <location>
        <begin position="116"/>
        <end position="149"/>
    </location>
</feature>
<keyword evidence="3" id="KW-1185">Reference proteome</keyword>
<organism evidence="2 3">
    <name type="scientific">Exiguobacterium antarcticum</name>
    <dbReference type="NCBI Taxonomy" id="132920"/>
    <lineage>
        <taxon>Bacteria</taxon>
        <taxon>Bacillati</taxon>
        <taxon>Bacillota</taxon>
        <taxon>Bacilli</taxon>
        <taxon>Bacillales</taxon>
        <taxon>Bacillales Family XII. Incertae Sedis</taxon>
        <taxon>Exiguobacterium</taxon>
    </lineage>
</organism>
<evidence type="ECO:0000256" key="1">
    <source>
        <dbReference type="SAM" id="Phobius"/>
    </source>
</evidence>
<keyword evidence="1" id="KW-0812">Transmembrane</keyword>
<gene>
    <name evidence="2" type="ORF">QK289_08615</name>
</gene>
<dbReference type="PROSITE" id="PS51257">
    <property type="entry name" value="PROKAR_LIPOPROTEIN"/>
    <property type="match status" value="1"/>
</dbReference>
<sequence>MTVRSGHPQRRGRSLFFMAVLLILGCLAGRLYWVSPYVASYDIANFTLAVGQYDLANLQPHFPGYPFFILLATGLARLGLDPVRALGVVSTLGFASGLIPLYLLFKRRRFDAVRLLAAFTVVSTASLVVLSATGMSDGLALGVLCWFVWSVERARQGHFRLLPYLLFGLLMATRLSYAPFGIVLLFLLWQVRRDHWQLVSEFAVLLLAQLAWLLPVAFSVGGPASFAQLSLSFVTGHFSDWGGTAQTDEATLLERLGLTIKQMVWHGLGFATWIGLGSGLFLFCQRLRSFPLWWSVTGTGYFLWVWVAQNIDKPRHVLPLVLLLVVLLVRRLSVRWFVPFLCIQLLIGSIALYQQATTKPATIQLAEAITGLPASATIFTDEEERQFLMARPDATIVPIGSVSKWRAEPKSQEVYLTGRLLKRLQAADVPIEVTEVFRFTSDPRFEPEDAEARLYKLKLNEEVPR</sequence>
<keyword evidence="1" id="KW-0472">Membrane</keyword>
<comment type="caution">
    <text evidence="2">The sequence shown here is derived from an EMBL/GenBank/DDBJ whole genome shotgun (WGS) entry which is preliminary data.</text>
</comment>
<evidence type="ECO:0000313" key="2">
    <source>
        <dbReference type="EMBL" id="MDI3235065.1"/>
    </source>
</evidence>
<feature type="transmembrane region" description="Helical" evidence="1">
    <location>
        <begin position="336"/>
        <end position="353"/>
    </location>
</feature>
<protein>
    <recommendedName>
        <fullName evidence="4">Glycosyltransferase RgtA/B/C/D-like domain-containing protein</fullName>
    </recommendedName>
</protein>
<evidence type="ECO:0008006" key="4">
    <source>
        <dbReference type="Google" id="ProtNLM"/>
    </source>
</evidence>
<dbReference type="Proteomes" id="UP001243286">
    <property type="component" value="Unassembled WGS sequence"/>
</dbReference>
<feature type="transmembrane region" description="Helical" evidence="1">
    <location>
        <begin position="12"/>
        <end position="33"/>
    </location>
</feature>
<accession>A0ABT6R292</accession>
<evidence type="ECO:0000313" key="3">
    <source>
        <dbReference type="Proteomes" id="UP001243286"/>
    </source>
</evidence>
<keyword evidence="1" id="KW-1133">Transmembrane helix</keyword>
<dbReference type="EMBL" id="JASBQV010000011">
    <property type="protein sequence ID" value="MDI3235065.1"/>
    <property type="molecule type" value="Genomic_DNA"/>
</dbReference>
<name>A0ABT6R292_9BACL</name>
<feature type="transmembrane region" description="Helical" evidence="1">
    <location>
        <begin position="263"/>
        <end position="283"/>
    </location>
</feature>